<comment type="caution">
    <text evidence="1">The sequence shown here is derived from an EMBL/GenBank/DDBJ whole genome shotgun (WGS) entry which is preliminary data.</text>
</comment>
<name>A0A2W6MV43_9HELI</name>
<evidence type="ECO:0008006" key="3">
    <source>
        <dbReference type="Google" id="ProtNLM"/>
    </source>
</evidence>
<evidence type="ECO:0000313" key="2">
    <source>
        <dbReference type="Proteomes" id="UP000249746"/>
    </source>
</evidence>
<protein>
    <recommendedName>
        <fullName evidence="3">Hydrolase</fullName>
    </recommendedName>
</protein>
<keyword evidence="2" id="KW-1185">Reference proteome</keyword>
<gene>
    <name evidence="1" type="ORF">B6S12_04220</name>
</gene>
<dbReference type="EMBL" id="NBIU01000008">
    <property type="protein sequence ID" value="PZT48404.1"/>
    <property type="molecule type" value="Genomic_DNA"/>
</dbReference>
<dbReference type="RefSeq" id="WP_111229569.1">
    <property type="nucleotide sequence ID" value="NZ_NBIU01000008.1"/>
</dbReference>
<dbReference type="AlphaFoldDB" id="A0A2W6MV43"/>
<dbReference type="OrthoDB" id="5321065at2"/>
<organism evidence="1 2">
    <name type="scientific">Helicobacter valdiviensis</name>
    <dbReference type="NCBI Taxonomy" id="1458358"/>
    <lineage>
        <taxon>Bacteria</taxon>
        <taxon>Pseudomonadati</taxon>
        <taxon>Campylobacterota</taxon>
        <taxon>Epsilonproteobacteria</taxon>
        <taxon>Campylobacterales</taxon>
        <taxon>Helicobacteraceae</taxon>
        <taxon>Helicobacter</taxon>
    </lineage>
</organism>
<dbReference type="Proteomes" id="UP000249746">
    <property type="component" value="Unassembled WGS sequence"/>
</dbReference>
<reference evidence="1 2" key="1">
    <citation type="submission" date="2017-03" db="EMBL/GenBank/DDBJ databases">
        <title>Genomic and clinical evidence uncovers the enterohepatic species Helicobacter valdiviensis as a potential human intestinal pathogen.</title>
        <authorList>
            <person name="Fresia P."/>
            <person name="Jara R."/>
            <person name="Sierra R."/>
            <person name="Ferres I."/>
            <person name="Greif G."/>
            <person name="Iraola G."/>
            <person name="Collado L."/>
        </authorList>
    </citation>
    <scope>NUCLEOTIDE SEQUENCE [LARGE SCALE GENOMIC DNA]</scope>
    <source>
        <strain evidence="1 2">WBE14</strain>
    </source>
</reference>
<sequence>MIYPPTLIYPSPLLPKPPCSFKPYGIRIPKLDLQTNVTPKAIVIFVGGFCDTIMRAVFDSFLEFNNPDCIKLYASFNSLELFTSWLPQLTTLNLPIFVISHSWGANNFYHALKALNDKQALNNNALELLITLDPVGYKTPNLRPNSIKLWENIYITNKTHYLCRQNIMALIGHSWNACNFADNNLMLSKPNHHASIKEMLEISSFNEKLNKILY</sequence>
<proteinExistence type="predicted"/>
<evidence type="ECO:0000313" key="1">
    <source>
        <dbReference type="EMBL" id="PZT48404.1"/>
    </source>
</evidence>
<accession>A0A2W6MV43</accession>